<dbReference type="EMBL" id="QOVW01000072">
    <property type="protein sequence ID" value="RDB35874.1"/>
    <property type="molecule type" value="Genomic_DNA"/>
</dbReference>
<feature type="chain" id="PRO_5016562666" evidence="1">
    <location>
        <begin position="22"/>
        <end position="258"/>
    </location>
</feature>
<comment type="caution">
    <text evidence="2">The sequence shown here is derived from an EMBL/GenBank/DDBJ whole genome shotgun (WGS) entry which is preliminary data.</text>
</comment>
<dbReference type="Proteomes" id="UP000253934">
    <property type="component" value="Unassembled WGS sequence"/>
</dbReference>
<reference evidence="2" key="1">
    <citation type="submission" date="2018-04" db="EMBL/GenBank/DDBJ databases">
        <title>Draft genome sequence of the Candidatus Spirobacillus cienkowskii, a pathogen of freshwater Daphnia species, reconstructed from hemolymph metagenomic reads.</title>
        <authorList>
            <person name="Bresciani L."/>
            <person name="Lemos L.N."/>
            <person name="Wale N."/>
            <person name="Lin J.Y."/>
            <person name="Fernandes G.R."/>
            <person name="Duffy M.A."/>
            <person name="Rodrigues J.M."/>
        </authorList>
    </citation>
    <scope>NUCLEOTIDE SEQUENCE [LARGE SCALE GENOMIC DNA]</scope>
    <source>
        <strain evidence="2">Binning01</strain>
    </source>
</reference>
<gene>
    <name evidence="2" type="ORF">DCC88_07845</name>
</gene>
<dbReference type="RefSeq" id="WP_338635877.1">
    <property type="nucleotide sequence ID" value="NZ_CP146516.1"/>
</dbReference>
<sequence length="258" mass="30144">MIKRSILVIVLGIQFSNVAFSESISVAWTDWCPWNCDQDVNLGFTSQLVENVFAMSRITVQFQKYSWSVAINEVREGRINALLSPAKQEAEGLIYSKNHVAYQQMCFYVKKDFNWIYQGIKSLDQIKLGIMRNSNYPGLMDYIQKNLNVSDKIFQLSSSDVLGTGFDYLINKKYDSFLIDSVTAEYYLKNNKKTNIFKRVDCLPKENLYIAFSPKNMKKSMRLSENFDLNFEKYIKTKSFSNLLYKYNLNNFYVLNKN</sequence>
<evidence type="ECO:0000313" key="3">
    <source>
        <dbReference type="Proteomes" id="UP000253934"/>
    </source>
</evidence>
<accession>A0A369KVY4</accession>
<dbReference type="AlphaFoldDB" id="A0A369KVY4"/>
<protein>
    <submittedName>
        <fullName evidence="2">Uncharacterized protein</fullName>
    </submittedName>
</protein>
<evidence type="ECO:0000313" key="2">
    <source>
        <dbReference type="EMBL" id="RDB35874.1"/>
    </source>
</evidence>
<dbReference type="SUPFAM" id="SSF53850">
    <property type="entry name" value="Periplasmic binding protein-like II"/>
    <property type="match status" value="1"/>
</dbReference>
<organism evidence="2 3">
    <name type="scientific">Spirobacillus cienkowskii</name>
    <dbReference type="NCBI Taxonomy" id="495820"/>
    <lineage>
        <taxon>Bacteria</taxon>
        <taxon>Pseudomonadati</taxon>
        <taxon>Bdellovibrionota</taxon>
        <taxon>Oligoflexia</taxon>
        <taxon>Silvanigrellales</taxon>
        <taxon>Spirobacillus</taxon>
    </lineage>
</organism>
<keyword evidence="1" id="KW-0732">Signal</keyword>
<evidence type="ECO:0000256" key="1">
    <source>
        <dbReference type="SAM" id="SignalP"/>
    </source>
</evidence>
<proteinExistence type="predicted"/>
<keyword evidence="3" id="KW-1185">Reference proteome</keyword>
<dbReference type="Gene3D" id="3.40.190.10">
    <property type="entry name" value="Periplasmic binding protein-like II"/>
    <property type="match status" value="2"/>
</dbReference>
<name>A0A369KVY4_9BACT</name>
<feature type="signal peptide" evidence="1">
    <location>
        <begin position="1"/>
        <end position="21"/>
    </location>
</feature>